<evidence type="ECO:0000256" key="4">
    <source>
        <dbReference type="ARBA" id="ARBA00022640"/>
    </source>
</evidence>
<dbReference type="Pfam" id="PF11886">
    <property type="entry name" value="TOC159_MAD"/>
    <property type="match status" value="1"/>
</dbReference>
<dbReference type="GO" id="GO:0005525">
    <property type="term" value="F:GTP binding"/>
    <property type="evidence" value="ECO:0007669"/>
    <property type="project" value="UniProtKB-KW"/>
</dbReference>
<accession>A0A2P2K9L4</accession>
<feature type="domain" description="AIG1-type G" evidence="18">
    <location>
        <begin position="147"/>
        <end position="377"/>
    </location>
</feature>
<dbReference type="GO" id="GO:0045036">
    <property type="term" value="P:protein targeting to chloroplast"/>
    <property type="evidence" value="ECO:0007669"/>
    <property type="project" value="InterPro"/>
</dbReference>
<dbReference type="PROSITE" id="PS51720">
    <property type="entry name" value="G_AIG1"/>
    <property type="match status" value="1"/>
</dbReference>
<dbReference type="PANTHER" id="PTHR10903">
    <property type="entry name" value="GTPASE, IMAP FAMILY MEMBER-RELATED"/>
    <property type="match status" value="1"/>
</dbReference>
<keyword evidence="8" id="KW-0378">Hydrolase</keyword>
<keyword evidence="11" id="KW-0653">Protein transport</keyword>
<dbReference type="SUPFAM" id="SSF52540">
    <property type="entry name" value="P-loop containing nucleoside triphosphate hydrolases"/>
    <property type="match status" value="1"/>
</dbReference>
<evidence type="ECO:0000259" key="18">
    <source>
        <dbReference type="PROSITE" id="PS51720"/>
    </source>
</evidence>
<dbReference type="AlphaFoldDB" id="A0A2P2K9L4"/>
<name>A0A2P2K9L4_RHIMU</name>
<dbReference type="Gene3D" id="3.40.50.300">
    <property type="entry name" value="P-loop containing nucleotide triphosphate hydrolases"/>
    <property type="match status" value="1"/>
</dbReference>
<keyword evidence="7" id="KW-0547">Nucleotide-binding</keyword>
<keyword evidence="10" id="KW-0460">Magnesium</keyword>
<evidence type="ECO:0000256" key="12">
    <source>
        <dbReference type="ARBA" id="ARBA00022989"/>
    </source>
</evidence>
<comment type="similarity">
    <text evidence="16">Belongs to the TRAFAC class TrmE-Era-EngA-EngB-Septin-like GTPase superfamily. AIG1/Toc34/Toc159-like paraseptin GTPase family. TOC159 subfamily.</text>
</comment>
<dbReference type="InterPro" id="IPR006703">
    <property type="entry name" value="G_AIG1"/>
</dbReference>
<keyword evidence="6" id="KW-0479">Metal-binding</keyword>
<keyword evidence="14" id="KW-0472">Membrane</keyword>
<keyword evidence="3" id="KW-0150">Chloroplast</keyword>
<reference evidence="19" key="1">
    <citation type="submission" date="2018-02" db="EMBL/GenBank/DDBJ databases">
        <title>Rhizophora mucronata_Transcriptome.</title>
        <authorList>
            <person name="Meera S.P."/>
            <person name="Sreeshan A."/>
            <person name="Augustine A."/>
        </authorList>
    </citation>
    <scope>NUCLEOTIDE SEQUENCE</scope>
    <source>
        <tissue evidence="19">Leaf</tissue>
    </source>
</reference>
<dbReference type="InterPro" id="IPR027417">
    <property type="entry name" value="P-loop_NTPase"/>
</dbReference>
<comment type="cofactor">
    <cofactor evidence="1">
        <name>Mg(2+)</name>
        <dbReference type="ChEBI" id="CHEBI:18420"/>
    </cofactor>
</comment>
<dbReference type="EMBL" id="GGEC01021873">
    <property type="protein sequence ID" value="MBX02357.1"/>
    <property type="molecule type" value="Transcribed_RNA"/>
</dbReference>
<evidence type="ECO:0000256" key="17">
    <source>
        <dbReference type="SAM" id="MobiDB-lite"/>
    </source>
</evidence>
<evidence type="ECO:0000256" key="7">
    <source>
        <dbReference type="ARBA" id="ARBA00022741"/>
    </source>
</evidence>
<keyword evidence="4" id="KW-0934">Plastid</keyword>
<dbReference type="PANTHER" id="PTHR10903:SF68">
    <property type="entry name" value="TRANSLOCASE OF CHLOROPLAST 90, CHLOROPLASTIC"/>
    <property type="match status" value="1"/>
</dbReference>
<protein>
    <recommendedName>
        <fullName evidence="18">AIG1-type G domain-containing protein</fullName>
    </recommendedName>
</protein>
<evidence type="ECO:0000256" key="3">
    <source>
        <dbReference type="ARBA" id="ARBA00022528"/>
    </source>
</evidence>
<evidence type="ECO:0000256" key="13">
    <source>
        <dbReference type="ARBA" id="ARBA00023134"/>
    </source>
</evidence>
<dbReference type="GO" id="GO:0009707">
    <property type="term" value="C:chloroplast outer membrane"/>
    <property type="evidence" value="ECO:0007669"/>
    <property type="project" value="UniProtKB-SubCell"/>
</dbReference>
<keyword evidence="12" id="KW-1133">Transmembrane helix</keyword>
<dbReference type="GO" id="GO:0015031">
    <property type="term" value="P:protein transport"/>
    <property type="evidence" value="ECO:0007669"/>
    <property type="project" value="UniProtKB-KW"/>
</dbReference>
<comment type="subcellular location">
    <subcellularLocation>
        <location evidence="15">Plastid</location>
        <location evidence="15">Chloroplast outer membrane</location>
        <topology evidence="15">Single-pass membrane protein</topology>
    </subcellularLocation>
</comment>
<keyword evidence="13" id="KW-0342">GTP-binding</keyword>
<proteinExistence type="inferred from homology"/>
<evidence type="ECO:0000313" key="19">
    <source>
        <dbReference type="EMBL" id="MBX02357.1"/>
    </source>
</evidence>
<keyword evidence="2" id="KW-0813">Transport</keyword>
<dbReference type="NCBIfam" id="TIGR00993">
    <property type="entry name" value="3a0901s04IAP86"/>
    <property type="match status" value="1"/>
</dbReference>
<evidence type="ECO:0000256" key="1">
    <source>
        <dbReference type="ARBA" id="ARBA00001946"/>
    </source>
</evidence>
<evidence type="ECO:0000256" key="15">
    <source>
        <dbReference type="ARBA" id="ARBA00023766"/>
    </source>
</evidence>
<evidence type="ECO:0000256" key="6">
    <source>
        <dbReference type="ARBA" id="ARBA00022723"/>
    </source>
</evidence>
<dbReference type="InterPro" id="IPR045058">
    <property type="entry name" value="GIMA/IAN/Toc"/>
</dbReference>
<evidence type="ECO:0000256" key="11">
    <source>
        <dbReference type="ARBA" id="ARBA00022927"/>
    </source>
</evidence>
<dbReference type="InterPro" id="IPR024283">
    <property type="entry name" value="TOC159_MAD"/>
</dbReference>
<evidence type="ECO:0000256" key="2">
    <source>
        <dbReference type="ARBA" id="ARBA00022448"/>
    </source>
</evidence>
<feature type="region of interest" description="Disordered" evidence="17">
    <location>
        <begin position="17"/>
        <end position="52"/>
    </location>
</feature>
<evidence type="ECO:0000256" key="5">
    <source>
        <dbReference type="ARBA" id="ARBA00022692"/>
    </source>
</evidence>
<sequence>MKGIRDWLFGQMLSTKSSLASDSGGDPAHAEASLLPPSTSYSSDNNQVNQPDPSLQQVVDYSCWSNHDDDEKKKDPLAKVEDLRVKFFRLLLRLGLSQDNVLVAKVLYRVHLASVIRATDSGVKRVSNHRARALAAEQEASGIPELNFYVRILVLGKTGVGKSATINSIFDQTKAVTNAFEPATDCIQEVVGTVNGIKVVFIDTPGFLPSSTSNVRRNRQIMLSVRRFIRKSPPDIVLFFERLDFINLGYSDFPLLKLMTEVFGTALWFNTTLVMTHASSALHEGPGGHPVNYESHVTQCTDLMQHYVHQVVSDSKLENPVLLVENHPQCKKNSMGEAILPNGQVWRSQFLLLCLCTRVLGDVSGLLKFQDSIELGPLVTPRVPSLPHLLSSLLQHRSLSAPSGVNNDMDEIIFSDSDEEDEYDQLPPIRILTKSQFKKLNKAQKKDYLEELEYRETLYLKKQLKEEFRKKQKKLSGEEGVRENDNSDDHQEAPDAILLPDMAVPLSFDSDCPVHRYRCVVTSDKWLVRPVLDPQGWDRDVGFDGINLETATEINANVSASIMGQMRKDKQDFSIQSECAAAYVDPRGPIYCASLDIHSAGKDLIYIIHGNTKLRNLKHNVTDCGVSLTSFGKKHYVGAKLEDTIIVQKRLKFVLNAGQIRASGQVAYGGSFEATIRGKDYPVRSDSISLSMTALNFNREMGLVGGFQSEFRPSRGMRVSVNANLNNQKMGQVSLKMSSTEHTEIAIIAIFTIFKVLFHRKQPKTEG</sequence>
<evidence type="ECO:0000256" key="10">
    <source>
        <dbReference type="ARBA" id="ARBA00022842"/>
    </source>
</evidence>
<dbReference type="InterPro" id="IPR005690">
    <property type="entry name" value="Toc86_159"/>
</dbReference>
<evidence type="ECO:0000256" key="16">
    <source>
        <dbReference type="ARBA" id="ARBA00023775"/>
    </source>
</evidence>
<keyword evidence="5" id="KW-0812">Transmembrane</keyword>
<organism evidence="19">
    <name type="scientific">Rhizophora mucronata</name>
    <name type="common">Asiatic mangrove</name>
    <dbReference type="NCBI Taxonomy" id="61149"/>
    <lineage>
        <taxon>Eukaryota</taxon>
        <taxon>Viridiplantae</taxon>
        <taxon>Streptophyta</taxon>
        <taxon>Embryophyta</taxon>
        <taxon>Tracheophyta</taxon>
        <taxon>Spermatophyta</taxon>
        <taxon>Magnoliopsida</taxon>
        <taxon>eudicotyledons</taxon>
        <taxon>Gunneridae</taxon>
        <taxon>Pentapetalae</taxon>
        <taxon>rosids</taxon>
        <taxon>fabids</taxon>
        <taxon>Malpighiales</taxon>
        <taxon>Rhizophoraceae</taxon>
        <taxon>Rhizophora</taxon>
    </lineage>
</organism>
<evidence type="ECO:0000256" key="14">
    <source>
        <dbReference type="ARBA" id="ARBA00023136"/>
    </source>
</evidence>
<dbReference type="Pfam" id="PF04548">
    <property type="entry name" value="AIG1"/>
    <property type="match status" value="1"/>
</dbReference>
<keyword evidence="9" id="KW-1002">Plastid outer membrane</keyword>
<evidence type="ECO:0000256" key="9">
    <source>
        <dbReference type="ARBA" id="ARBA00022805"/>
    </source>
</evidence>
<feature type="compositionally biased region" description="Polar residues" evidence="17">
    <location>
        <begin position="36"/>
        <end position="52"/>
    </location>
</feature>
<dbReference type="GO" id="GO:0003924">
    <property type="term" value="F:GTPase activity"/>
    <property type="evidence" value="ECO:0007669"/>
    <property type="project" value="InterPro"/>
</dbReference>
<evidence type="ECO:0000256" key="8">
    <source>
        <dbReference type="ARBA" id="ARBA00022801"/>
    </source>
</evidence>
<feature type="region of interest" description="Disordered" evidence="17">
    <location>
        <begin position="471"/>
        <end position="492"/>
    </location>
</feature>
<dbReference type="FunFam" id="3.40.50.300:FF:000413">
    <property type="entry name" value="Translocase of chloroplast 120, chloroplastic"/>
    <property type="match status" value="1"/>
</dbReference>
<dbReference type="GO" id="GO:0046872">
    <property type="term" value="F:metal ion binding"/>
    <property type="evidence" value="ECO:0007669"/>
    <property type="project" value="UniProtKB-KW"/>
</dbReference>